<evidence type="ECO:0000259" key="6">
    <source>
        <dbReference type="Pfam" id="PF00496"/>
    </source>
</evidence>
<dbReference type="GO" id="GO:0043190">
    <property type="term" value="C:ATP-binding cassette (ABC) transporter complex"/>
    <property type="evidence" value="ECO:0007669"/>
    <property type="project" value="InterPro"/>
</dbReference>
<reference evidence="7 8" key="1">
    <citation type="submission" date="2018-03" db="EMBL/GenBank/DDBJ databases">
        <title>Cereibacter changlensis.</title>
        <authorList>
            <person name="Meyer T.E."/>
            <person name="Miller S."/>
            <person name="Lodha T."/>
            <person name="Gandham S."/>
            <person name="Chintalapati S."/>
            <person name="Chintalapati V.R."/>
        </authorList>
    </citation>
    <scope>NUCLEOTIDE SEQUENCE [LARGE SCALE GENOMIC DNA]</scope>
    <source>
        <strain evidence="7 8">JA139</strain>
    </source>
</reference>
<dbReference type="Gene3D" id="3.90.76.10">
    <property type="entry name" value="Dipeptide-binding Protein, Domain 1"/>
    <property type="match status" value="1"/>
</dbReference>
<keyword evidence="4 5" id="KW-0732">Signal</keyword>
<organism evidence="7 8">
    <name type="scientific">Cereibacter changlensis JA139</name>
    <dbReference type="NCBI Taxonomy" id="1188249"/>
    <lineage>
        <taxon>Bacteria</taxon>
        <taxon>Pseudomonadati</taxon>
        <taxon>Pseudomonadota</taxon>
        <taxon>Alphaproteobacteria</taxon>
        <taxon>Rhodobacterales</taxon>
        <taxon>Paracoccaceae</taxon>
        <taxon>Cereibacter</taxon>
    </lineage>
</organism>
<dbReference type="PANTHER" id="PTHR30290">
    <property type="entry name" value="PERIPLASMIC BINDING COMPONENT OF ABC TRANSPORTER"/>
    <property type="match status" value="1"/>
</dbReference>
<feature type="signal peptide" evidence="5">
    <location>
        <begin position="1"/>
        <end position="22"/>
    </location>
</feature>
<dbReference type="Gene3D" id="3.40.190.10">
    <property type="entry name" value="Periplasmic binding protein-like II"/>
    <property type="match status" value="1"/>
</dbReference>
<sequence>MTSFKSAALAALLCGVAMPALAQDLTIGRSSEQSSIDPQFSRTGNNQMTSTMIFGRLVEFDANLQVSPGLAESWQNIDPTTWEIKLRSGVTFHDGSAFTADDVIFSLERADEVPNSPAPYTDQVSAVAGMEKVDDLTIRITTNAPAPTLMEDIGRVFIVSKAATEGRSSEDFMTPEVAVGTGPYKFVSWTPGETLELQAHDGFYGTAPEFKDVEVRFISNDAARVAALLSGAVDVIDAVPPTDVATVENSDGFSVFSTQSGRIIYLGLSMRADTAPGVAGADGQPLADNPFKDPRVRKAVSLMIDRQLIVDRILGGSGVPAGQLVPEVLGGHADDVIPDQPDLEQAKALLTEAGYPEGFSLTISSSNDRFPGDADLAQALGQMLTRGGLKVSGVQVFPYNVYSKAATAGEYGAFVFSLGSSTPTSGPSLQALLHSYDKEAGVGAFNRVRYSNAEFDSAIDTALQEFDEAKRIEMLQDATRLVFEDTPIVPLYWQVIHWGLKDGLAITAGLSEDTLPQEIRSAE</sequence>
<dbReference type="InterPro" id="IPR030678">
    <property type="entry name" value="Peptide/Ni-bd"/>
</dbReference>
<evidence type="ECO:0000256" key="3">
    <source>
        <dbReference type="ARBA" id="ARBA00022448"/>
    </source>
</evidence>
<dbReference type="OrthoDB" id="9803988at2"/>
<feature type="chain" id="PRO_5015586098" evidence="5">
    <location>
        <begin position="23"/>
        <end position="523"/>
    </location>
</feature>
<keyword evidence="8" id="KW-1185">Reference proteome</keyword>
<name>A0A2T4JXY4_9RHOB</name>
<dbReference type="CDD" id="cd08498">
    <property type="entry name" value="PBP2_NikA_DppA_OppA_like_2"/>
    <property type="match status" value="1"/>
</dbReference>
<dbReference type="GO" id="GO:1904680">
    <property type="term" value="F:peptide transmembrane transporter activity"/>
    <property type="evidence" value="ECO:0007669"/>
    <property type="project" value="TreeGrafter"/>
</dbReference>
<dbReference type="InterPro" id="IPR039424">
    <property type="entry name" value="SBP_5"/>
</dbReference>
<evidence type="ECO:0000256" key="5">
    <source>
        <dbReference type="SAM" id="SignalP"/>
    </source>
</evidence>
<evidence type="ECO:0000313" key="8">
    <source>
        <dbReference type="Proteomes" id="UP000241010"/>
    </source>
</evidence>
<dbReference type="SUPFAM" id="SSF53850">
    <property type="entry name" value="Periplasmic binding protein-like II"/>
    <property type="match status" value="1"/>
</dbReference>
<accession>A0A2T4JXY4</accession>
<evidence type="ECO:0000313" key="7">
    <source>
        <dbReference type="EMBL" id="PTE22781.1"/>
    </source>
</evidence>
<gene>
    <name evidence="7" type="ORF">C5F48_05380</name>
</gene>
<comment type="caution">
    <text evidence="7">The sequence shown here is derived from an EMBL/GenBank/DDBJ whole genome shotgun (WGS) entry which is preliminary data.</text>
</comment>
<dbReference type="Pfam" id="PF00496">
    <property type="entry name" value="SBP_bac_5"/>
    <property type="match status" value="1"/>
</dbReference>
<dbReference type="EMBL" id="PZKG01000015">
    <property type="protein sequence ID" value="PTE22781.1"/>
    <property type="molecule type" value="Genomic_DNA"/>
</dbReference>
<keyword evidence="3" id="KW-0813">Transport</keyword>
<dbReference type="Gene3D" id="3.10.105.10">
    <property type="entry name" value="Dipeptide-binding Protein, Domain 3"/>
    <property type="match status" value="1"/>
</dbReference>
<comment type="similarity">
    <text evidence="2">Belongs to the bacterial solute-binding protein 5 family.</text>
</comment>
<dbReference type="Proteomes" id="UP000241010">
    <property type="component" value="Unassembled WGS sequence"/>
</dbReference>
<dbReference type="AlphaFoldDB" id="A0A2T4JXY4"/>
<comment type="subcellular location">
    <subcellularLocation>
        <location evidence="1">Periplasm</location>
    </subcellularLocation>
</comment>
<dbReference type="GO" id="GO:0015833">
    <property type="term" value="P:peptide transport"/>
    <property type="evidence" value="ECO:0007669"/>
    <property type="project" value="TreeGrafter"/>
</dbReference>
<dbReference type="GO" id="GO:0030288">
    <property type="term" value="C:outer membrane-bounded periplasmic space"/>
    <property type="evidence" value="ECO:0007669"/>
    <property type="project" value="UniProtKB-ARBA"/>
</dbReference>
<proteinExistence type="inferred from homology"/>
<protein>
    <submittedName>
        <fullName evidence="7">ABC transporter substrate-binding protein</fullName>
    </submittedName>
</protein>
<dbReference type="PIRSF" id="PIRSF002741">
    <property type="entry name" value="MppA"/>
    <property type="match status" value="1"/>
</dbReference>
<evidence type="ECO:0000256" key="4">
    <source>
        <dbReference type="ARBA" id="ARBA00022729"/>
    </source>
</evidence>
<dbReference type="RefSeq" id="WP_107662884.1">
    <property type="nucleotide sequence ID" value="NZ_PZKG01000015.1"/>
</dbReference>
<dbReference type="InterPro" id="IPR000914">
    <property type="entry name" value="SBP_5_dom"/>
</dbReference>
<evidence type="ECO:0000256" key="2">
    <source>
        <dbReference type="ARBA" id="ARBA00005695"/>
    </source>
</evidence>
<dbReference type="PANTHER" id="PTHR30290:SF9">
    <property type="entry name" value="OLIGOPEPTIDE-BINDING PROTEIN APPA"/>
    <property type="match status" value="1"/>
</dbReference>
<feature type="domain" description="Solute-binding protein family 5" evidence="6">
    <location>
        <begin position="66"/>
        <end position="438"/>
    </location>
</feature>
<evidence type="ECO:0000256" key="1">
    <source>
        <dbReference type="ARBA" id="ARBA00004418"/>
    </source>
</evidence>